<dbReference type="AlphaFoldDB" id="A0A2P5T0Q3"/>
<evidence type="ECO:0000256" key="8">
    <source>
        <dbReference type="ARBA" id="ARBA00022989"/>
    </source>
</evidence>
<dbReference type="Pfam" id="PF08496">
    <property type="entry name" value="Peptidase_S49_N"/>
    <property type="match status" value="1"/>
</dbReference>
<evidence type="ECO:0000313" key="14">
    <source>
        <dbReference type="Proteomes" id="UP000296153"/>
    </source>
</evidence>
<dbReference type="Gene3D" id="6.20.330.10">
    <property type="match status" value="1"/>
</dbReference>
<name>A0A2P5T0Q3_9GAMM</name>
<comment type="similarity">
    <text evidence="2">Belongs to the peptidase S49 family.</text>
</comment>
<evidence type="ECO:0000256" key="4">
    <source>
        <dbReference type="ARBA" id="ARBA00022670"/>
    </source>
</evidence>
<comment type="subcellular location">
    <subcellularLocation>
        <location evidence="1">Cell membrane</location>
    </subcellularLocation>
</comment>
<evidence type="ECO:0000256" key="9">
    <source>
        <dbReference type="ARBA" id="ARBA00023136"/>
    </source>
</evidence>
<dbReference type="InterPro" id="IPR002142">
    <property type="entry name" value="Peptidase_S49"/>
</dbReference>
<dbReference type="Proteomes" id="UP000296153">
    <property type="component" value="Unassembled WGS sequence"/>
</dbReference>
<keyword evidence="5 10" id="KW-0812">Transmembrane</keyword>
<evidence type="ECO:0000256" key="1">
    <source>
        <dbReference type="ARBA" id="ARBA00004236"/>
    </source>
</evidence>
<dbReference type="GO" id="GO:0005886">
    <property type="term" value="C:plasma membrane"/>
    <property type="evidence" value="ECO:0007669"/>
    <property type="project" value="UniProtKB-SubCell"/>
</dbReference>
<dbReference type="InterPro" id="IPR013703">
    <property type="entry name" value="Peptidase_S49_N_proteobac"/>
</dbReference>
<dbReference type="NCBIfam" id="NF008745">
    <property type="entry name" value="PRK11778.1"/>
    <property type="match status" value="1"/>
</dbReference>
<dbReference type="SUPFAM" id="SSF52096">
    <property type="entry name" value="ClpP/crotonase"/>
    <property type="match status" value="1"/>
</dbReference>
<accession>A0A2P5T0Q3</accession>
<keyword evidence="6" id="KW-0378">Hydrolase</keyword>
<keyword evidence="3" id="KW-1003">Cell membrane</keyword>
<keyword evidence="9 10" id="KW-0472">Membrane</keyword>
<protein>
    <submittedName>
        <fullName evidence="13">Protease SohB</fullName>
    </submittedName>
</protein>
<keyword evidence="4 13" id="KW-0645">Protease</keyword>
<sequence length="346" mass="39128">MNFLLNYGLFLIKFTTVILIISIFLLVFMSGSLKKKNQNGQLHITNLNEDYQQIQTDLRLAKIPLQARKNWLKNDKKEKKRKLKIEKTAIKNGELKTLKPTMYVIDFKGSIDAKEVESLRKEISAILSVNQDGDEILIRLESCGGVVNGYGLAAAQIQRMRDCGLRITVAVDKVAASGGYMMACVANYILAAPFSILGSVGVVAQIPNFNRLLKNNNIDIEMHTAGQYKRTLTILGENTEDGRKKFKEELNKTHKLFKNFVHKMRPNVNIDSISTGEYWYGNNALDLGLIDEIGTSDDFIIKSMNNFNVIRINYIKKRNKIFDCLVDGINKLVNSFLIGLLTNIKK</sequence>
<evidence type="ECO:0000256" key="2">
    <source>
        <dbReference type="ARBA" id="ARBA00008683"/>
    </source>
</evidence>
<evidence type="ECO:0000259" key="12">
    <source>
        <dbReference type="Pfam" id="PF08496"/>
    </source>
</evidence>
<dbReference type="GO" id="GO:0006508">
    <property type="term" value="P:proteolysis"/>
    <property type="evidence" value="ECO:0007669"/>
    <property type="project" value="UniProtKB-KW"/>
</dbReference>
<reference evidence="13 14" key="1">
    <citation type="journal article" date="2018" name="Genome Biol. Evol.">
        <title>Cladogenesis and Genomic Streamlining in Extracellular Endosymbionts of Tropical Stink Bugs.</title>
        <authorList>
            <person name="Otero-Bravo A."/>
            <person name="Goffredi S."/>
            <person name="Sabree Z.L."/>
        </authorList>
    </citation>
    <scope>NUCLEOTIDE SEQUENCE [LARGE SCALE GENOMIC DNA]</scope>
    <source>
        <strain evidence="13 14">SoEE</strain>
    </source>
</reference>
<evidence type="ECO:0000256" key="10">
    <source>
        <dbReference type="SAM" id="Phobius"/>
    </source>
</evidence>
<feature type="domain" description="Peptidase S49" evidence="11">
    <location>
        <begin position="162"/>
        <end position="305"/>
    </location>
</feature>
<dbReference type="EMBL" id="PDKT01000001">
    <property type="protein sequence ID" value="PPI88161.1"/>
    <property type="molecule type" value="Genomic_DNA"/>
</dbReference>
<comment type="caution">
    <text evidence="13">The sequence shown here is derived from an EMBL/GenBank/DDBJ whole genome shotgun (WGS) entry which is preliminary data.</text>
</comment>
<proteinExistence type="inferred from homology"/>
<evidence type="ECO:0000256" key="6">
    <source>
        <dbReference type="ARBA" id="ARBA00022801"/>
    </source>
</evidence>
<evidence type="ECO:0000256" key="7">
    <source>
        <dbReference type="ARBA" id="ARBA00022825"/>
    </source>
</evidence>
<keyword evidence="7" id="KW-0720">Serine protease</keyword>
<evidence type="ECO:0000259" key="11">
    <source>
        <dbReference type="Pfam" id="PF01343"/>
    </source>
</evidence>
<dbReference type="InterPro" id="IPR047272">
    <property type="entry name" value="S49_SppA_C"/>
</dbReference>
<organism evidence="13 14">
    <name type="scientific">Candidatus Pantoea edessiphila</name>
    <dbReference type="NCBI Taxonomy" id="2044610"/>
    <lineage>
        <taxon>Bacteria</taxon>
        <taxon>Pseudomonadati</taxon>
        <taxon>Pseudomonadota</taxon>
        <taxon>Gammaproteobacteria</taxon>
        <taxon>Enterobacterales</taxon>
        <taxon>Erwiniaceae</taxon>
        <taxon>Pantoea</taxon>
    </lineage>
</organism>
<evidence type="ECO:0000256" key="3">
    <source>
        <dbReference type="ARBA" id="ARBA00022475"/>
    </source>
</evidence>
<dbReference type="GO" id="GO:0004252">
    <property type="term" value="F:serine-type endopeptidase activity"/>
    <property type="evidence" value="ECO:0007669"/>
    <property type="project" value="InterPro"/>
</dbReference>
<dbReference type="Gene3D" id="3.90.226.10">
    <property type="entry name" value="2-enoyl-CoA Hydratase, Chain A, domain 1"/>
    <property type="match status" value="1"/>
</dbReference>
<dbReference type="PANTHER" id="PTHR42987:SF4">
    <property type="entry name" value="PROTEASE SOHB-RELATED"/>
    <property type="match status" value="1"/>
</dbReference>
<feature type="transmembrane region" description="Helical" evidence="10">
    <location>
        <begin position="6"/>
        <end position="28"/>
    </location>
</feature>
<gene>
    <name evidence="13" type="ORF">CRV12_00795</name>
</gene>
<dbReference type="OrthoDB" id="5614232at2"/>
<evidence type="ECO:0000256" key="5">
    <source>
        <dbReference type="ARBA" id="ARBA00022692"/>
    </source>
</evidence>
<dbReference type="InterPro" id="IPR029045">
    <property type="entry name" value="ClpP/crotonase-like_dom_sf"/>
</dbReference>
<feature type="domain" description="Peptidase S49 N-terminal proteobacteria" evidence="12">
    <location>
        <begin position="2"/>
        <end position="157"/>
    </location>
</feature>
<evidence type="ECO:0000313" key="13">
    <source>
        <dbReference type="EMBL" id="PPI88161.1"/>
    </source>
</evidence>
<dbReference type="PANTHER" id="PTHR42987">
    <property type="entry name" value="PEPTIDASE S49"/>
    <property type="match status" value="1"/>
</dbReference>
<dbReference type="CDD" id="cd07023">
    <property type="entry name" value="S49_Sppa_N_C"/>
    <property type="match status" value="1"/>
</dbReference>
<dbReference type="RefSeq" id="WP_136130771.1">
    <property type="nucleotide sequence ID" value="NZ_PDKT01000001.1"/>
</dbReference>
<keyword evidence="8 10" id="KW-1133">Transmembrane helix</keyword>
<dbReference type="Pfam" id="PF01343">
    <property type="entry name" value="Peptidase_S49"/>
    <property type="match status" value="1"/>
</dbReference>